<feature type="transmembrane region" description="Helical" evidence="2">
    <location>
        <begin position="58"/>
        <end position="80"/>
    </location>
</feature>
<feature type="region of interest" description="Disordered" evidence="1">
    <location>
        <begin position="1"/>
        <end position="34"/>
    </location>
</feature>
<dbReference type="AlphaFoldDB" id="A0AAQ4DJR3"/>
<evidence type="ECO:0000313" key="3">
    <source>
        <dbReference type="EMBL" id="KAK8762703.1"/>
    </source>
</evidence>
<keyword evidence="2" id="KW-0472">Membrane</keyword>
<dbReference type="EMBL" id="JARKHS020029866">
    <property type="protein sequence ID" value="KAK8762703.1"/>
    <property type="molecule type" value="Genomic_DNA"/>
</dbReference>
<comment type="caution">
    <text evidence="3">The sequence shown here is derived from an EMBL/GenBank/DDBJ whole genome shotgun (WGS) entry which is preliminary data.</text>
</comment>
<evidence type="ECO:0000256" key="2">
    <source>
        <dbReference type="SAM" id="Phobius"/>
    </source>
</evidence>
<organism evidence="3 4">
    <name type="scientific">Amblyomma americanum</name>
    <name type="common">Lone star tick</name>
    <dbReference type="NCBI Taxonomy" id="6943"/>
    <lineage>
        <taxon>Eukaryota</taxon>
        <taxon>Metazoa</taxon>
        <taxon>Ecdysozoa</taxon>
        <taxon>Arthropoda</taxon>
        <taxon>Chelicerata</taxon>
        <taxon>Arachnida</taxon>
        <taxon>Acari</taxon>
        <taxon>Parasitiformes</taxon>
        <taxon>Ixodida</taxon>
        <taxon>Ixodoidea</taxon>
        <taxon>Ixodidae</taxon>
        <taxon>Amblyomminae</taxon>
        <taxon>Amblyomma</taxon>
    </lineage>
</organism>
<feature type="compositionally biased region" description="Gly residues" evidence="1">
    <location>
        <begin position="24"/>
        <end position="34"/>
    </location>
</feature>
<protein>
    <submittedName>
        <fullName evidence="3">Uncharacterized protein</fullName>
    </submittedName>
</protein>
<accession>A0AAQ4DJR3</accession>
<evidence type="ECO:0000313" key="4">
    <source>
        <dbReference type="Proteomes" id="UP001321473"/>
    </source>
</evidence>
<reference evidence="3 4" key="1">
    <citation type="journal article" date="2023" name="Arcadia Sci">
        <title>De novo assembly of a long-read Amblyomma americanum tick genome.</title>
        <authorList>
            <person name="Chou S."/>
            <person name="Poskanzer K.E."/>
            <person name="Rollins M."/>
            <person name="Thuy-Boun P.S."/>
        </authorList>
    </citation>
    <scope>NUCLEOTIDE SEQUENCE [LARGE SCALE GENOMIC DNA]</scope>
    <source>
        <strain evidence="3">F_SG_1</strain>
        <tissue evidence="3">Salivary glands</tissue>
    </source>
</reference>
<dbReference type="Proteomes" id="UP001321473">
    <property type="component" value="Unassembled WGS sequence"/>
</dbReference>
<name>A0AAQ4DJR3_AMBAM</name>
<gene>
    <name evidence="3" type="ORF">V5799_026033</name>
</gene>
<sequence length="104" mass="10420">MGAFLHGRPAPPVPPRTPGAQGAEQGGAAGGGGAMAGGSWGGGISPGSLEGVSTIRMCLYGMGMMVAMFLLFGIYVYAMIDESDITRSVPPGDYLPGMGNGNKL</sequence>
<keyword evidence="2" id="KW-0812">Transmembrane</keyword>
<keyword evidence="4" id="KW-1185">Reference proteome</keyword>
<evidence type="ECO:0000256" key="1">
    <source>
        <dbReference type="SAM" id="MobiDB-lite"/>
    </source>
</evidence>
<proteinExistence type="predicted"/>
<keyword evidence="2" id="KW-1133">Transmembrane helix</keyword>